<dbReference type="EMBL" id="CP000967">
    <property type="protein sequence ID" value="ACD57473.1"/>
    <property type="molecule type" value="Genomic_DNA"/>
</dbReference>
<dbReference type="KEGG" id="xop:PXO_04175"/>
<proteinExistence type="predicted"/>
<dbReference type="HOGENOM" id="CLU_3334910_0_0_6"/>
<evidence type="ECO:0000313" key="2">
    <source>
        <dbReference type="EMBL" id="ACD57473.1"/>
    </source>
</evidence>
<protein>
    <submittedName>
        <fullName evidence="2">Uncharacterized protein</fullName>
    </submittedName>
</protein>
<dbReference type="Proteomes" id="UP000001740">
    <property type="component" value="Chromosome"/>
</dbReference>
<organism evidence="2 3">
    <name type="scientific">Xanthomonas oryzae pv. oryzae (strain PXO99A)</name>
    <dbReference type="NCBI Taxonomy" id="360094"/>
    <lineage>
        <taxon>Bacteria</taxon>
        <taxon>Pseudomonadati</taxon>
        <taxon>Pseudomonadota</taxon>
        <taxon>Gammaproteobacteria</taxon>
        <taxon>Lysobacterales</taxon>
        <taxon>Lysobacteraceae</taxon>
        <taxon>Xanthomonas</taxon>
    </lineage>
</organism>
<evidence type="ECO:0000256" key="1">
    <source>
        <dbReference type="SAM" id="MobiDB-lite"/>
    </source>
</evidence>
<sequence length="38" mass="4154">MHARIWGAFGCARASLTPSGHPSRETTSHGESRDILIF</sequence>
<feature type="region of interest" description="Disordered" evidence="1">
    <location>
        <begin position="16"/>
        <end position="38"/>
    </location>
</feature>
<reference evidence="2 3" key="1">
    <citation type="journal article" date="2008" name="BMC Genomics">
        <title>Genome sequence and rapid evolution of the rice pathogen Xanthomonas oryzae pv. oryzae PXO99A.</title>
        <authorList>
            <person name="Salzberg S.L."/>
            <person name="Sommer D.D."/>
            <person name="Schatz M.C."/>
            <person name="Phillippy A.M."/>
            <person name="Rabinowicz P.D."/>
            <person name="Tsuge S."/>
            <person name="Furutani A."/>
            <person name="Ochiai H."/>
            <person name="Delcher A.L."/>
            <person name="Kelley D."/>
            <person name="Madupu R."/>
            <person name="Puiu D."/>
            <person name="Radune D."/>
            <person name="Shumway M."/>
            <person name="Trapnell C."/>
            <person name="Aparna G."/>
            <person name="Jha G."/>
            <person name="Pandey A."/>
            <person name="Patil P.B."/>
            <person name="Ishihara H."/>
            <person name="Meyer D.F."/>
            <person name="Szurek B."/>
            <person name="Verdier V."/>
            <person name="Koebnik R."/>
            <person name="Dow J.M."/>
            <person name="Ryan R.P."/>
            <person name="Hirata H."/>
            <person name="Tsuyumu S."/>
            <person name="Won Lee S."/>
            <person name="Seo Y.S."/>
            <person name="Sriariyanum M."/>
            <person name="Ronald P.C."/>
            <person name="Sonti R.V."/>
            <person name="Van Sluys M.A."/>
            <person name="Leach J.E."/>
            <person name="White F.F."/>
            <person name="Bogdanove A.J."/>
        </authorList>
    </citation>
    <scope>NUCLEOTIDE SEQUENCE [LARGE SCALE GENOMIC DNA]</scope>
    <source>
        <strain evidence="2 3">PXO99A</strain>
    </source>
</reference>
<evidence type="ECO:0000313" key="3">
    <source>
        <dbReference type="Proteomes" id="UP000001740"/>
    </source>
</evidence>
<accession>A0A0K0GH25</accession>
<feature type="compositionally biased region" description="Basic and acidic residues" evidence="1">
    <location>
        <begin position="22"/>
        <end position="38"/>
    </location>
</feature>
<name>A0A0K0GH25_XANOP</name>
<gene>
    <name evidence="2" type="ordered locus">PXO_04175</name>
</gene>
<dbReference type="AlphaFoldDB" id="A0A0K0GH25"/>